<gene>
    <name evidence="7" type="ORF">CONCODRAFT_167951</name>
</gene>
<evidence type="ECO:0000256" key="3">
    <source>
        <dbReference type="ARBA" id="ARBA00022692"/>
    </source>
</evidence>
<feature type="transmembrane region" description="Helical" evidence="6">
    <location>
        <begin position="82"/>
        <end position="100"/>
    </location>
</feature>
<dbReference type="PANTHER" id="PTHR10057:SF0">
    <property type="entry name" value="TRANSLOCATOR PROTEIN"/>
    <property type="match status" value="1"/>
</dbReference>
<dbReference type="CDD" id="cd15904">
    <property type="entry name" value="TSPO_MBR"/>
    <property type="match status" value="1"/>
</dbReference>
<keyword evidence="3 6" id="KW-0812">Transmembrane</keyword>
<sequence length="195" mass="22541">MSQTELLKIVACCSIPCVLGYLGSAPVRKNYEKYHKEIHHPWFEPSPNVYRPIWTGLFLTFGFASYLVTFQPETDVPPQRALFYYGCCLILQTYAPYLMFNRKLLASLFIMAFQWLFVTITIFEFGLVNYDAALLTVPYLLWTVYSGYLNKVLWRMNQDKDLSIWQLEAEGKYGNFVKPKQASDANNAEPAAQTN</sequence>
<dbReference type="Gene3D" id="1.20.1260.100">
    <property type="entry name" value="TspO/MBR protein"/>
    <property type="match status" value="1"/>
</dbReference>
<accession>A0A137NVZ1</accession>
<keyword evidence="4 6" id="KW-1133">Transmembrane helix</keyword>
<dbReference type="Proteomes" id="UP000070444">
    <property type="component" value="Unassembled WGS sequence"/>
</dbReference>
<evidence type="ECO:0008006" key="9">
    <source>
        <dbReference type="Google" id="ProtNLM"/>
    </source>
</evidence>
<evidence type="ECO:0000256" key="6">
    <source>
        <dbReference type="SAM" id="Phobius"/>
    </source>
</evidence>
<dbReference type="STRING" id="796925.A0A137NVZ1"/>
<dbReference type="GO" id="GO:0033013">
    <property type="term" value="P:tetrapyrrole metabolic process"/>
    <property type="evidence" value="ECO:0007669"/>
    <property type="project" value="UniProtKB-ARBA"/>
</dbReference>
<organism evidence="7 8">
    <name type="scientific">Conidiobolus coronatus (strain ATCC 28846 / CBS 209.66 / NRRL 28638)</name>
    <name type="common">Delacroixia coronata</name>
    <dbReference type="NCBI Taxonomy" id="796925"/>
    <lineage>
        <taxon>Eukaryota</taxon>
        <taxon>Fungi</taxon>
        <taxon>Fungi incertae sedis</taxon>
        <taxon>Zoopagomycota</taxon>
        <taxon>Entomophthoromycotina</taxon>
        <taxon>Entomophthoromycetes</taxon>
        <taxon>Entomophthorales</taxon>
        <taxon>Ancylistaceae</taxon>
        <taxon>Conidiobolus</taxon>
    </lineage>
</organism>
<comment type="subcellular location">
    <subcellularLocation>
        <location evidence="1">Membrane</location>
        <topology evidence="1">Multi-pass membrane protein</topology>
    </subcellularLocation>
</comment>
<comment type="similarity">
    <text evidence="2">Belongs to the TspO/BZRP family.</text>
</comment>
<keyword evidence="8" id="KW-1185">Reference proteome</keyword>
<proteinExistence type="inferred from homology"/>
<evidence type="ECO:0000313" key="7">
    <source>
        <dbReference type="EMBL" id="KXN66936.1"/>
    </source>
</evidence>
<evidence type="ECO:0000313" key="8">
    <source>
        <dbReference type="Proteomes" id="UP000070444"/>
    </source>
</evidence>
<dbReference type="OrthoDB" id="8841220at2759"/>
<evidence type="ECO:0000256" key="2">
    <source>
        <dbReference type="ARBA" id="ARBA00007524"/>
    </source>
</evidence>
<feature type="transmembrane region" description="Helical" evidence="6">
    <location>
        <begin position="132"/>
        <end position="150"/>
    </location>
</feature>
<feature type="transmembrane region" description="Helical" evidence="6">
    <location>
        <begin position="48"/>
        <end position="70"/>
    </location>
</feature>
<dbReference type="AlphaFoldDB" id="A0A137NVZ1"/>
<name>A0A137NVZ1_CONC2</name>
<evidence type="ECO:0000256" key="5">
    <source>
        <dbReference type="ARBA" id="ARBA00023136"/>
    </source>
</evidence>
<dbReference type="Pfam" id="PF03073">
    <property type="entry name" value="TspO_MBR"/>
    <property type="match status" value="1"/>
</dbReference>
<dbReference type="GO" id="GO:0005741">
    <property type="term" value="C:mitochondrial outer membrane"/>
    <property type="evidence" value="ECO:0007669"/>
    <property type="project" value="TreeGrafter"/>
</dbReference>
<keyword evidence="5 6" id="KW-0472">Membrane</keyword>
<dbReference type="EMBL" id="KQ964675">
    <property type="protein sequence ID" value="KXN66936.1"/>
    <property type="molecule type" value="Genomic_DNA"/>
</dbReference>
<evidence type="ECO:0000256" key="1">
    <source>
        <dbReference type="ARBA" id="ARBA00004141"/>
    </source>
</evidence>
<protein>
    <recommendedName>
        <fullName evidence="9">TspO/MBR-related protein</fullName>
    </recommendedName>
</protein>
<reference evidence="7 8" key="1">
    <citation type="journal article" date="2015" name="Genome Biol. Evol.">
        <title>Phylogenomic analyses indicate that early fungi evolved digesting cell walls of algal ancestors of land plants.</title>
        <authorList>
            <person name="Chang Y."/>
            <person name="Wang S."/>
            <person name="Sekimoto S."/>
            <person name="Aerts A.L."/>
            <person name="Choi C."/>
            <person name="Clum A."/>
            <person name="LaButti K.M."/>
            <person name="Lindquist E.A."/>
            <person name="Yee Ngan C."/>
            <person name="Ohm R.A."/>
            <person name="Salamov A.A."/>
            <person name="Grigoriev I.V."/>
            <person name="Spatafora J.W."/>
            <person name="Berbee M.L."/>
        </authorList>
    </citation>
    <scope>NUCLEOTIDE SEQUENCE [LARGE SCALE GENOMIC DNA]</scope>
    <source>
        <strain evidence="7 8">NRRL 28638</strain>
    </source>
</reference>
<evidence type="ECO:0000256" key="4">
    <source>
        <dbReference type="ARBA" id="ARBA00022989"/>
    </source>
</evidence>
<dbReference type="InterPro" id="IPR038330">
    <property type="entry name" value="TspO/MBR-related_sf"/>
</dbReference>
<feature type="transmembrane region" description="Helical" evidence="6">
    <location>
        <begin position="107"/>
        <end position="126"/>
    </location>
</feature>
<dbReference type="PANTHER" id="PTHR10057">
    <property type="entry name" value="PERIPHERAL-TYPE BENZODIAZEPINE RECEPTOR"/>
    <property type="match status" value="1"/>
</dbReference>
<dbReference type="InterPro" id="IPR004307">
    <property type="entry name" value="TspO_MBR"/>
</dbReference>